<dbReference type="Pfam" id="PF19901">
    <property type="entry name" value="DUF6374"/>
    <property type="match status" value="1"/>
</dbReference>
<sequence length="83" mass="9174">MPQLSRRDWATMNLENVRDQLLDAAAFGKYLPPEQLEHAAGKIGEGLRVFLELTPDPVELGDIEAPGSAKGCQGQSSIREFHR</sequence>
<dbReference type="InterPro" id="IPR045954">
    <property type="entry name" value="DUF6374"/>
</dbReference>
<accession>A0A511ML37</accession>
<evidence type="ECO:0000313" key="2">
    <source>
        <dbReference type="EMBL" id="GEM40838.1"/>
    </source>
</evidence>
<dbReference type="RefSeq" id="WP_147136834.1">
    <property type="nucleotide sequence ID" value="NZ_BJXA01000042.1"/>
</dbReference>
<evidence type="ECO:0000256" key="1">
    <source>
        <dbReference type="SAM" id="MobiDB-lite"/>
    </source>
</evidence>
<dbReference type="EMBL" id="BJXA01000042">
    <property type="protein sequence ID" value="GEM40838.1"/>
    <property type="molecule type" value="Genomic_DNA"/>
</dbReference>
<protein>
    <submittedName>
        <fullName evidence="2">Uncharacterized protein</fullName>
    </submittedName>
</protein>
<evidence type="ECO:0000313" key="3">
    <source>
        <dbReference type="Proteomes" id="UP000321424"/>
    </source>
</evidence>
<comment type="caution">
    <text evidence="2">The sequence shown here is derived from an EMBL/GenBank/DDBJ whole genome shotgun (WGS) entry which is preliminary data.</text>
</comment>
<dbReference type="Proteomes" id="UP000321424">
    <property type="component" value="Unassembled WGS sequence"/>
</dbReference>
<name>A0A511ML37_9NOCA</name>
<dbReference type="AlphaFoldDB" id="A0A511ML37"/>
<keyword evidence="3" id="KW-1185">Reference proteome</keyword>
<organism evidence="2 3">
    <name type="scientific">Nocardia ninae NBRC 108245</name>
    <dbReference type="NCBI Taxonomy" id="1210091"/>
    <lineage>
        <taxon>Bacteria</taxon>
        <taxon>Bacillati</taxon>
        <taxon>Actinomycetota</taxon>
        <taxon>Actinomycetes</taxon>
        <taxon>Mycobacteriales</taxon>
        <taxon>Nocardiaceae</taxon>
        <taxon>Nocardia</taxon>
    </lineage>
</organism>
<feature type="compositionally biased region" description="Polar residues" evidence="1">
    <location>
        <begin position="73"/>
        <end position="83"/>
    </location>
</feature>
<reference evidence="2 3" key="1">
    <citation type="submission" date="2019-07" db="EMBL/GenBank/DDBJ databases">
        <title>Whole genome shotgun sequence of Nocardia ninae NBRC 108245.</title>
        <authorList>
            <person name="Hosoyama A."/>
            <person name="Uohara A."/>
            <person name="Ohji S."/>
            <person name="Ichikawa N."/>
        </authorList>
    </citation>
    <scope>NUCLEOTIDE SEQUENCE [LARGE SCALE GENOMIC DNA]</scope>
    <source>
        <strain evidence="2 3">NBRC 108245</strain>
    </source>
</reference>
<proteinExistence type="predicted"/>
<feature type="region of interest" description="Disordered" evidence="1">
    <location>
        <begin position="61"/>
        <end position="83"/>
    </location>
</feature>
<dbReference type="OrthoDB" id="4560608at2"/>
<gene>
    <name evidence="2" type="ORF">NN4_53570</name>
</gene>